<evidence type="ECO:0000259" key="9">
    <source>
        <dbReference type="PROSITE" id="PS50850"/>
    </source>
</evidence>
<dbReference type="PANTHER" id="PTHR43702">
    <property type="entry name" value="L-FUCOSE-PROTON SYMPORTER"/>
    <property type="match status" value="1"/>
</dbReference>
<comment type="similarity">
    <text evidence="3">Belongs to the major facilitator superfamily. FHS transporter (TC 2.A.1.7) family.</text>
</comment>
<dbReference type="NCBIfam" id="TIGR01272">
    <property type="entry name" value="gluP"/>
    <property type="match status" value="1"/>
</dbReference>
<evidence type="ECO:0000313" key="11">
    <source>
        <dbReference type="Proteomes" id="UP000293331"/>
    </source>
</evidence>
<name>A0A4Q5LME0_9SPHI</name>
<dbReference type="RefSeq" id="WP_129876473.1">
    <property type="nucleotide sequence ID" value="NZ_SEWG01000003.1"/>
</dbReference>
<comment type="function">
    <text evidence="1">Intake of glucose and galactose.</text>
</comment>
<dbReference type="Pfam" id="PF07690">
    <property type="entry name" value="MFS_1"/>
    <property type="match status" value="1"/>
</dbReference>
<evidence type="ECO:0000256" key="4">
    <source>
        <dbReference type="ARBA" id="ARBA00022475"/>
    </source>
</evidence>
<dbReference type="GO" id="GO:0005886">
    <property type="term" value="C:plasma membrane"/>
    <property type="evidence" value="ECO:0007669"/>
    <property type="project" value="UniProtKB-SubCell"/>
</dbReference>
<dbReference type="CDD" id="cd17394">
    <property type="entry name" value="MFS_FucP_like"/>
    <property type="match status" value="1"/>
</dbReference>
<feature type="transmembrane region" description="Helical" evidence="8">
    <location>
        <begin position="109"/>
        <end position="126"/>
    </location>
</feature>
<proteinExistence type="inferred from homology"/>
<accession>A0A4Q5LME0</accession>
<feature type="transmembrane region" description="Helical" evidence="8">
    <location>
        <begin position="287"/>
        <end position="307"/>
    </location>
</feature>
<keyword evidence="11" id="KW-1185">Reference proteome</keyword>
<dbReference type="InterPro" id="IPR005964">
    <property type="entry name" value="Glc/Gal_transptr_bac"/>
</dbReference>
<sequence>MLSALSPEKVQVNKNNTKPLVIIGALFFIFGFITWLSSVLIPYLQIACELNNFQAYLVAFAFYISYFVMSVPSGWILKRSGFKNGMSIGLFTMAVGSLLFIPAALSRTYSTFLVGLFVQGTGMAILQTASNPYLTVLGPRESAARRISIMGICNGVAGAIAPIILGSVILNDADSLKKKIGGLNPAQKTAELNNLVHLVIKPYIIIVLVLIVLAILVYKSSLPEIDTEEEDENVASANVNKTSIMQFPHLLLGVITLFLYVGVEVIAGNTIINYAALQGIALSNAKFFTSLTLVGMLAGYIVGIICIPKYITQEKALKISSVLGLVFISIALYTHGYTSVFFIAMLGVSNSLIWPSIWPLAIDGLGRFTKTGSSLLVMAIAGGAVIPLAYGYLADNYNAKLAYLIVIPCYAASWLYATWGHKIRVATKRS</sequence>
<evidence type="ECO:0000256" key="2">
    <source>
        <dbReference type="ARBA" id="ARBA00004429"/>
    </source>
</evidence>
<comment type="caution">
    <text evidence="10">The sequence shown here is derived from an EMBL/GenBank/DDBJ whole genome shotgun (WGS) entry which is preliminary data.</text>
</comment>
<feature type="transmembrane region" description="Helical" evidence="8">
    <location>
        <begin position="147"/>
        <end position="170"/>
    </location>
</feature>
<dbReference type="GO" id="GO:0005354">
    <property type="term" value="F:galactose transmembrane transporter activity"/>
    <property type="evidence" value="ECO:0007669"/>
    <property type="project" value="InterPro"/>
</dbReference>
<dbReference type="GO" id="GO:1904659">
    <property type="term" value="P:D-glucose transmembrane transport"/>
    <property type="evidence" value="ECO:0007669"/>
    <property type="project" value="InterPro"/>
</dbReference>
<dbReference type="Proteomes" id="UP000293331">
    <property type="component" value="Unassembled WGS sequence"/>
</dbReference>
<gene>
    <name evidence="10" type="primary">gluP</name>
    <name evidence="10" type="ORF">EWM62_09840</name>
</gene>
<evidence type="ECO:0000256" key="5">
    <source>
        <dbReference type="ARBA" id="ARBA00022692"/>
    </source>
</evidence>
<evidence type="ECO:0000256" key="6">
    <source>
        <dbReference type="ARBA" id="ARBA00022989"/>
    </source>
</evidence>
<feature type="transmembrane region" description="Helical" evidence="8">
    <location>
        <begin position="84"/>
        <end position="103"/>
    </location>
</feature>
<dbReference type="InterPro" id="IPR011701">
    <property type="entry name" value="MFS"/>
</dbReference>
<dbReference type="PANTHER" id="PTHR43702:SF12">
    <property type="entry name" value="N-ACETYL GLUCOSAMINE TRANSPORTER NAGP"/>
    <property type="match status" value="1"/>
</dbReference>
<reference evidence="10 11" key="1">
    <citation type="submission" date="2019-02" db="EMBL/GenBank/DDBJ databases">
        <title>Bacterial novel species Mucilaginibacter sp. 17JY9-4 isolated from soil.</title>
        <authorList>
            <person name="Jung H.-Y."/>
        </authorList>
    </citation>
    <scope>NUCLEOTIDE SEQUENCE [LARGE SCALE GENOMIC DNA]</scope>
    <source>
        <strain evidence="10 11">17JY9-4</strain>
    </source>
</reference>
<dbReference type="Gene3D" id="1.20.1250.20">
    <property type="entry name" value="MFS general substrate transporter like domains"/>
    <property type="match status" value="2"/>
</dbReference>
<evidence type="ECO:0000256" key="3">
    <source>
        <dbReference type="ARBA" id="ARBA00009120"/>
    </source>
</evidence>
<keyword evidence="5 8" id="KW-0812">Transmembrane</keyword>
<keyword evidence="7 8" id="KW-0472">Membrane</keyword>
<keyword evidence="4" id="KW-1003">Cell membrane</keyword>
<dbReference type="EMBL" id="SEWG01000003">
    <property type="protein sequence ID" value="RYU90924.1"/>
    <property type="molecule type" value="Genomic_DNA"/>
</dbReference>
<comment type="subcellular location">
    <subcellularLocation>
        <location evidence="2">Cell inner membrane</location>
        <topology evidence="2">Multi-pass membrane protein</topology>
    </subcellularLocation>
</comment>
<dbReference type="AlphaFoldDB" id="A0A4Q5LME0"/>
<evidence type="ECO:0000313" key="10">
    <source>
        <dbReference type="EMBL" id="RYU90924.1"/>
    </source>
</evidence>
<organism evidence="10 11">
    <name type="scientific">Mucilaginibacter terrigena</name>
    <dbReference type="NCBI Taxonomy" id="2492395"/>
    <lineage>
        <taxon>Bacteria</taxon>
        <taxon>Pseudomonadati</taxon>
        <taxon>Bacteroidota</taxon>
        <taxon>Sphingobacteriia</taxon>
        <taxon>Sphingobacteriales</taxon>
        <taxon>Sphingobacteriaceae</taxon>
        <taxon>Mucilaginibacter</taxon>
    </lineage>
</organism>
<feature type="transmembrane region" description="Helical" evidence="8">
    <location>
        <begin position="250"/>
        <end position="275"/>
    </location>
</feature>
<dbReference type="OrthoDB" id="9786665at2"/>
<feature type="transmembrane region" description="Helical" evidence="8">
    <location>
        <begin position="316"/>
        <end position="334"/>
    </location>
</feature>
<dbReference type="InterPro" id="IPR036259">
    <property type="entry name" value="MFS_trans_sf"/>
</dbReference>
<dbReference type="GO" id="GO:0055056">
    <property type="term" value="F:D-glucose transmembrane transporter activity"/>
    <property type="evidence" value="ECO:0007669"/>
    <property type="project" value="InterPro"/>
</dbReference>
<feature type="transmembrane region" description="Helical" evidence="8">
    <location>
        <begin position="399"/>
        <end position="419"/>
    </location>
</feature>
<evidence type="ECO:0000256" key="1">
    <source>
        <dbReference type="ARBA" id="ARBA00003321"/>
    </source>
</evidence>
<feature type="transmembrane region" description="Helical" evidence="8">
    <location>
        <begin position="20"/>
        <end position="44"/>
    </location>
</feature>
<dbReference type="InterPro" id="IPR050375">
    <property type="entry name" value="MFS_TsgA-like"/>
</dbReference>
<keyword evidence="6 8" id="KW-1133">Transmembrane helix</keyword>
<feature type="domain" description="Major facilitator superfamily (MFS) profile" evidence="9">
    <location>
        <begin position="19"/>
        <end position="425"/>
    </location>
</feature>
<dbReference type="PROSITE" id="PS50850">
    <property type="entry name" value="MFS"/>
    <property type="match status" value="1"/>
</dbReference>
<feature type="transmembrane region" description="Helical" evidence="8">
    <location>
        <begin position="200"/>
        <end position="218"/>
    </location>
</feature>
<dbReference type="SUPFAM" id="SSF103473">
    <property type="entry name" value="MFS general substrate transporter"/>
    <property type="match status" value="1"/>
</dbReference>
<feature type="transmembrane region" description="Helical" evidence="8">
    <location>
        <begin position="56"/>
        <end position="77"/>
    </location>
</feature>
<feature type="transmembrane region" description="Helical" evidence="8">
    <location>
        <begin position="374"/>
        <end position="393"/>
    </location>
</feature>
<protein>
    <submittedName>
        <fullName evidence="10">Glucose/galactose MFS transporter</fullName>
    </submittedName>
</protein>
<evidence type="ECO:0000256" key="8">
    <source>
        <dbReference type="SAM" id="Phobius"/>
    </source>
</evidence>
<evidence type="ECO:0000256" key="7">
    <source>
        <dbReference type="ARBA" id="ARBA00023136"/>
    </source>
</evidence>
<dbReference type="InterPro" id="IPR020846">
    <property type="entry name" value="MFS_dom"/>
</dbReference>